<name>A0A0F9K5L7_9ZZZZ</name>
<dbReference type="EMBL" id="LAZR01008667">
    <property type="protein sequence ID" value="KKM77288.1"/>
    <property type="molecule type" value="Genomic_DNA"/>
</dbReference>
<organism evidence="2">
    <name type="scientific">marine sediment metagenome</name>
    <dbReference type="NCBI Taxonomy" id="412755"/>
    <lineage>
        <taxon>unclassified sequences</taxon>
        <taxon>metagenomes</taxon>
        <taxon>ecological metagenomes</taxon>
    </lineage>
</organism>
<accession>A0A0F9K5L7</accession>
<evidence type="ECO:0000313" key="2">
    <source>
        <dbReference type="EMBL" id="KKM77288.1"/>
    </source>
</evidence>
<evidence type="ECO:0000256" key="1">
    <source>
        <dbReference type="SAM" id="Coils"/>
    </source>
</evidence>
<comment type="caution">
    <text evidence="2">The sequence shown here is derived from an EMBL/GenBank/DDBJ whole genome shotgun (WGS) entry which is preliminary data.</text>
</comment>
<dbReference type="AlphaFoldDB" id="A0A0F9K5L7"/>
<gene>
    <name evidence="2" type="ORF">LCGC14_1371650</name>
</gene>
<reference evidence="2" key="1">
    <citation type="journal article" date="2015" name="Nature">
        <title>Complex archaea that bridge the gap between prokaryotes and eukaryotes.</title>
        <authorList>
            <person name="Spang A."/>
            <person name="Saw J.H."/>
            <person name="Jorgensen S.L."/>
            <person name="Zaremba-Niedzwiedzka K."/>
            <person name="Martijn J."/>
            <person name="Lind A.E."/>
            <person name="van Eijk R."/>
            <person name="Schleper C."/>
            <person name="Guy L."/>
            <person name="Ettema T.J."/>
        </authorList>
    </citation>
    <scope>NUCLEOTIDE SEQUENCE</scope>
</reference>
<keyword evidence="1" id="KW-0175">Coiled coil</keyword>
<sequence length="96" mass="11419">MKLLEAIKQIEESNKKSRELNNLIAEASFSQDKTYYTYGFYVDNGTLKFYIRNKDGYRANFYYVTLKELIKDLKLLDKIIKEAELKKEKEESSCKK</sequence>
<protein>
    <submittedName>
        <fullName evidence="2">Uncharacterized protein</fullName>
    </submittedName>
</protein>
<feature type="coiled-coil region" evidence="1">
    <location>
        <begin position="66"/>
        <end position="93"/>
    </location>
</feature>
<proteinExistence type="predicted"/>